<feature type="compositionally biased region" description="Basic and acidic residues" evidence="7">
    <location>
        <begin position="244"/>
        <end position="259"/>
    </location>
</feature>
<feature type="compositionally biased region" description="Acidic residues" evidence="7">
    <location>
        <begin position="1"/>
        <end position="38"/>
    </location>
</feature>
<evidence type="ECO:0000256" key="1">
    <source>
        <dbReference type="ARBA" id="ARBA00004604"/>
    </source>
</evidence>
<accession>A0A6F9DS50</accession>
<keyword evidence="4 6" id="KW-0698">rRNA processing</keyword>
<feature type="region of interest" description="Disordered" evidence="7">
    <location>
        <begin position="1"/>
        <end position="61"/>
    </location>
</feature>
<protein>
    <recommendedName>
        <fullName evidence="6">rRNA biogenesis protein RRP36</fullName>
    </recommendedName>
</protein>
<evidence type="ECO:0000313" key="8">
    <source>
        <dbReference type="EMBL" id="CAB3265796.1"/>
    </source>
</evidence>
<keyword evidence="6" id="KW-0687">Ribonucleoprotein</keyword>
<evidence type="ECO:0000256" key="3">
    <source>
        <dbReference type="ARBA" id="ARBA00022517"/>
    </source>
</evidence>
<reference evidence="8" key="1">
    <citation type="submission" date="2020-04" db="EMBL/GenBank/DDBJ databases">
        <authorList>
            <person name="Neveu A P."/>
        </authorList>
    </citation>
    <scope>NUCLEOTIDE SEQUENCE</scope>
    <source>
        <tissue evidence="8">Whole embryo</tissue>
    </source>
</reference>
<dbReference type="Pfam" id="PF06102">
    <property type="entry name" value="RRP36"/>
    <property type="match status" value="1"/>
</dbReference>
<dbReference type="PANTHER" id="PTHR21738">
    <property type="entry name" value="RIBOSOMAL RNA PROCESSING PROTEIN 36 HOMOLOG"/>
    <property type="match status" value="1"/>
</dbReference>
<gene>
    <name evidence="8" type="primary">Rrp36</name>
</gene>
<dbReference type="InterPro" id="IPR009292">
    <property type="entry name" value="RRP36"/>
</dbReference>
<dbReference type="GO" id="GO:0005730">
    <property type="term" value="C:nucleolus"/>
    <property type="evidence" value="ECO:0007669"/>
    <property type="project" value="UniProtKB-SubCell"/>
</dbReference>
<evidence type="ECO:0000256" key="7">
    <source>
        <dbReference type="SAM" id="MobiDB-lite"/>
    </source>
</evidence>
<organism evidence="8">
    <name type="scientific">Phallusia mammillata</name>
    <dbReference type="NCBI Taxonomy" id="59560"/>
    <lineage>
        <taxon>Eukaryota</taxon>
        <taxon>Metazoa</taxon>
        <taxon>Chordata</taxon>
        <taxon>Tunicata</taxon>
        <taxon>Ascidiacea</taxon>
        <taxon>Phlebobranchia</taxon>
        <taxon>Ascidiidae</taxon>
        <taxon>Phallusia</taxon>
    </lineage>
</organism>
<dbReference type="GO" id="GO:0030686">
    <property type="term" value="C:90S preribosome"/>
    <property type="evidence" value="ECO:0007669"/>
    <property type="project" value="TreeGrafter"/>
</dbReference>
<proteinExistence type="evidence at transcript level"/>
<comment type="function">
    <text evidence="6">Component of the 90S pre-ribosome involved in the maturation of rRNAs. Required for early cleavages of the pre-RNAs in the 40S ribosomal subunit maturation pathway.</text>
</comment>
<feature type="region of interest" description="Disordered" evidence="7">
    <location>
        <begin position="75"/>
        <end position="116"/>
    </location>
</feature>
<name>A0A6F9DS50_9ASCI</name>
<dbReference type="EMBL" id="LR789934">
    <property type="protein sequence ID" value="CAB3265796.1"/>
    <property type="molecule type" value="mRNA"/>
</dbReference>
<evidence type="ECO:0000256" key="6">
    <source>
        <dbReference type="RuleBase" id="RU368027"/>
    </source>
</evidence>
<sequence length="280" mass="33322">MESASESENDASSEILSEDESSNELESDVETDSSDETTEEKPPRRPLISDKVAGTRTKQMSLQELIQMRDRIGTKQFNEQVLKTEKNTKKKFKQADFKRENKNRPQELSSKARVPKIREIIHVPREQRTNRDPRFDNLCGTEYDEELFDKRYSFLENIREREMKSLKQQLVKNKSKASDDQGKLKYLITRMEQQNSAKKDRMAKREALRQWKKEERTKVEQGIKKPFFLKKSDKKKMLMQMQYEQRKEKGTLNKLEARKEKKKKSKESRIMPYQRRTTAT</sequence>
<evidence type="ECO:0000256" key="2">
    <source>
        <dbReference type="ARBA" id="ARBA00009418"/>
    </source>
</evidence>
<dbReference type="AlphaFoldDB" id="A0A6F9DS50"/>
<comment type="subunit">
    <text evidence="6">Associates with 90S and pre-40S pre-ribosomal particles.</text>
</comment>
<dbReference type="GO" id="GO:0000462">
    <property type="term" value="P:maturation of SSU-rRNA from tricistronic rRNA transcript (SSU-rRNA, 5.8S rRNA, LSU-rRNA)"/>
    <property type="evidence" value="ECO:0007669"/>
    <property type="project" value="TreeGrafter"/>
</dbReference>
<keyword evidence="3 6" id="KW-0690">Ribosome biogenesis</keyword>
<comment type="subcellular location">
    <subcellularLocation>
        <location evidence="1 6">Nucleus</location>
        <location evidence="1 6">Nucleolus</location>
    </subcellularLocation>
</comment>
<feature type="compositionally biased region" description="Basic and acidic residues" evidence="7">
    <location>
        <begin position="82"/>
        <end position="105"/>
    </location>
</feature>
<evidence type="ECO:0000256" key="4">
    <source>
        <dbReference type="ARBA" id="ARBA00022552"/>
    </source>
</evidence>
<keyword evidence="5 6" id="KW-0539">Nucleus</keyword>
<comment type="similarity">
    <text evidence="2 6">Belongs to the RRP36 family.</text>
</comment>
<evidence type="ECO:0000256" key="5">
    <source>
        <dbReference type="ARBA" id="ARBA00023242"/>
    </source>
</evidence>
<feature type="region of interest" description="Disordered" evidence="7">
    <location>
        <begin position="244"/>
        <end position="280"/>
    </location>
</feature>
<dbReference type="PANTHER" id="PTHR21738:SF0">
    <property type="entry name" value="RIBOSOMAL RNA PROCESSING PROTEIN 36 HOMOLOG"/>
    <property type="match status" value="1"/>
</dbReference>